<dbReference type="SUPFAM" id="SSF48452">
    <property type="entry name" value="TPR-like"/>
    <property type="match status" value="1"/>
</dbReference>
<comment type="similarity">
    <text evidence="1">Belongs to the putative lipase ROG1 family.</text>
</comment>
<keyword evidence="2" id="KW-0812">Transmembrane</keyword>
<gene>
    <name evidence="4" type="ORF">BFJ65_g6621</name>
</gene>
<dbReference type="Pfam" id="PF05057">
    <property type="entry name" value="DUF676"/>
    <property type="match status" value="1"/>
</dbReference>
<dbReference type="SUPFAM" id="SSF53474">
    <property type="entry name" value="alpha/beta-Hydrolases"/>
    <property type="match status" value="1"/>
</dbReference>
<dbReference type="PANTHER" id="PTHR46082">
    <property type="entry name" value="ATP/GTP-BINDING PROTEIN-RELATED"/>
    <property type="match status" value="1"/>
</dbReference>
<comment type="caution">
    <text evidence="4">The sequence shown here is derived from an EMBL/GenBank/DDBJ whole genome shotgun (WGS) entry which is preliminary data.</text>
</comment>
<dbReference type="Proteomes" id="UP000270866">
    <property type="component" value="Chromosome 7"/>
</dbReference>
<dbReference type="InterPro" id="IPR007751">
    <property type="entry name" value="DUF676_lipase-like"/>
</dbReference>
<dbReference type="SUPFAM" id="SSF52540">
    <property type="entry name" value="P-loop containing nucleoside triphosphate hydrolases"/>
    <property type="match status" value="1"/>
</dbReference>
<sequence length="948" mass="106591">MDIPQTGQLAILTFVLLTTIFAYWLFGSQVLPASETTHPSKPTKGRKTFRLSGIPPDWDADRLQSFLVSQDDVIEPLIKSLTIDIDGHCSIGTATFQSLPKRFQNGSSWRIPLPRLPQTQSARDQYLVIDHALLGITPLYNPPPEDHSVDIIAISGLGGHAFGSFKERNGDHMWLRDSLPYDLTRKDTTDPIARVMIYGYESSAASSNSFQNVEDLATSFHNSLLALVRTRAARPIIFVAHSLGGLIVKQTIITLSKSKNEDDLKLIKAVYGIVFFGVPHDGMDISSLIPMVGDGPNRFLIESISHINSQILSIQQREFHNALGEEGDSEIVCFYETEKSPTARKDQNGDWSMSGPKACLVARSSATHCRAWEMGPEHTCAIARTHSDMVKFAPRDHEYYKARERIIGLAQRALEAQRRKRSAGSLCIVPYTENPDFIDRPEIFQKLKLQLGFGQRLATANAQLRVSLYGLGGIGKTQIALAYAYGLRQKRPDVSVFWVHASNEERFRQSYASIADECNIPGRDNPKVDILVLVRDWLTKRFKRQWLMVIDNADDTQLFFQLQQENADPTREKLGRYIPECAHGSILATTRNKQAGLRLARGKPPIEVGNMTSHETSELVRTMLENNDISDKEISGLAARLENLPLALAQAASFIHENGITIDDYIVLLDKSDVALVECLSEPFETIGRDSETPHAVTATWIISFEQIEKQDRFAGDVLSLISLLDRQAIPREFVANYWQKGKVIEANKSSQEVRIIKALGTLKAFCFVSEAKDLSLDMHRLVQLVARKWLVMKGKMAEFAQHALKTVSDAFPFGRFETREVCLKYLPHAYAVLKDESTSSREGKVARARLLHNMTGYFFYEGRLKEAEELQVDVMEITKRVLGDEHPHTLTSMNNLASAYQSQGRWKEAEELEIDVMKTRKRVLGGEHPDTLTSMNNLASTYWNQGR</sequence>
<proteinExistence type="inferred from homology"/>
<feature type="domain" description="DUF676" evidence="3">
    <location>
        <begin position="194"/>
        <end position="276"/>
    </location>
</feature>
<evidence type="ECO:0000313" key="4">
    <source>
        <dbReference type="EMBL" id="RKK19912.1"/>
    </source>
</evidence>
<evidence type="ECO:0000256" key="2">
    <source>
        <dbReference type="SAM" id="Phobius"/>
    </source>
</evidence>
<dbReference type="InterPro" id="IPR053137">
    <property type="entry name" value="NLR-like"/>
</dbReference>
<name>A0A3L6NP78_FUSOX</name>
<dbReference type="EMBL" id="MRCU01000004">
    <property type="protein sequence ID" value="RKK19912.1"/>
    <property type="molecule type" value="Genomic_DNA"/>
</dbReference>
<dbReference type="AlphaFoldDB" id="A0A3L6NP78"/>
<dbReference type="Gene3D" id="3.40.50.1820">
    <property type="entry name" value="alpha/beta hydrolase"/>
    <property type="match status" value="1"/>
</dbReference>
<reference evidence="4" key="1">
    <citation type="journal article" date="2018" name="Sci. Rep.">
        <title>Characterisation of pathogen-specific regions and novel effector candidates in Fusarium oxysporum f. sp. cepae.</title>
        <authorList>
            <person name="Armitage A.D."/>
            <person name="Taylor A."/>
            <person name="Sobczyk M.K."/>
            <person name="Baxter L."/>
            <person name="Greenfield B.P."/>
            <person name="Bates H.J."/>
            <person name="Wilson F."/>
            <person name="Jackson A.C."/>
            <person name="Ott S."/>
            <person name="Harrison R.J."/>
            <person name="Clarkson J.P."/>
        </authorList>
    </citation>
    <scope>NUCLEOTIDE SEQUENCE [LARGE SCALE GENOMIC DNA]</scope>
    <source>
        <strain evidence="4">FoC_Fus2</strain>
    </source>
</reference>
<dbReference type="InterPro" id="IPR027417">
    <property type="entry name" value="P-loop_NTPase"/>
</dbReference>
<organism evidence="4">
    <name type="scientific">Fusarium oxysporum f. sp. cepae</name>
    <dbReference type="NCBI Taxonomy" id="396571"/>
    <lineage>
        <taxon>Eukaryota</taxon>
        <taxon>Fungi</taxon>
        <taxon>Dikarya</taxon>
        <taxon>Ascomycota</taxon>
        <taxon>Pezizomycotina</taxon>
        <taxon>Sordariomycetes</taxon>
        <taxon>Hypocreomycetidae</taxon>
        <taxon>Hypocreales</taxon>
        <taxon>Nectriaceae</taxon>
        <taxon>Fusarium</taxon>
        <taxon>Fusarium oxysporum species complex</taxon>
    </lineage>
</organism>
<dbReference type="Gene3D" id="1.25.40.10">
    <property type="entry name" value="Tetratricopeptide repeat domain"/>
    <property type="match status" value="1"/>
</dbReference>
<dbReference type="PRINTS" id="PR00364">
    <property type="entry name" value="DISEASERSIST"/>
</dbReference>
<dbReference type="PANTHER" id="PTHR46082:SF6">
    <property type="entry name" value="AAA+ ATPASE DOMAIN-CONTAINING PROTEIN-RELATED"/>
    <property type="match status" value="1"/>
</dbReference>
<evidence type="ECO:0000256" key="1">
    <source>
        <dbReference type="ARBA" id="ARBA00007920"/>
    </source>
</evidence>
<keyword evidence="2" id="KW-1133">Transmembrane helix</keyword>
<protein>
    <recommendedName>
        <fullName evidence="3">DUF676 domain-containing protein</fullName>
    </recommendedName>
</protein>
<dbReference type="InterPro" id="IPR011990">
    <property type="entry name" value="TPR-like_helical_dom_sf"/>
</dbReference>
<accession>A0A3L6NP78</accession>
<feature type="transmembrane region" description="Helical" evidence="2">
    <location>
        <begin position="7"/>
        <end position="26"/>
    </location>
</feature>
<dbReference type="Pfam" id="PF13374">
    <property type="entry name" value="TPR_10"/>
    <property type="match status" value="3"/>
</dbReference>
<keyword evidence="2" id="KW-0472">Membrane</keyword>
<dbReference type="Gene3D" id="3.40.50.300">
    <property type="entry name" value="P-loop containing nucleotide triphosphate hydrolases"/>
    <property type="match status" value="1"/>
</dbReference>
<dbReference type="InterPro" id="IPR029058">
    <property type="entry name" value="AB_hydrolase_fold"/>
</dbReference>
<evidence type="ECO:0000259" key="3">
    <source>
        <dbReference type="Pfam" id="PF05057"/>
    </source>
</evidence>